<sequence length="329" mass="36577">MAKQKPRAAATKTAPKTSARSAATESGVKPVRTKSAKKPGAATAKAAAATSDRTRARKPVPEALAAVTPAPVAPSHESAVRGKYVYCIIRTDRPVSFGAIGIGQEPAEVYTVAYRDLAAVVSDTALVVHDPTRENVLAHQGVAETVMRGYTVIPMSFGTVFKTREDIVELLRSAEGAFRDVLEKMQDRFEFGLKVLWDRDQIVREIEREDENVRRLKDEISAQKGSTYFARMQYGRLVDATLQSRTEQYVSEVFHALRDVAVASRTNKPIGDKMILNAAFLVSRDQEQAFDARVKEIGQRYDGRLTFKYTGPWPPYNFVNIRLKLERAQ</sequence>
<gene>
    <name evidence="6" type="ORF">DB32_007343</name>
</gene>
<protein>
    <submittedName>
        <fullName evidence="6">Putative gas vesicle synthesis protein</fullName>
    </submittedName>
</protein>
<evidence type="ECO:0000313" key="7">
    <source>
        <dbReference type="Proteomes" id="UP000034883"/>
    </source>
</evidence>
<comment type="subcellular location">
    <subcellularLocation>
        <location evidence="2">Gas vesicle</location>
    </subcellularLocation>
</comment>
<dbReference type="InterPro" id="IPR009430">
    <property type="entry name" value="GvpL/GvpF"/>
</dbReference>
<feature type="compositionally biased region" description="Low complexity" evidence="5">
    <location>
        <begin position="7"/>
        <end position="24"/>
    </location>
</feature>
<evidence type="ECO:0000256" key="1">
    <source>
        <dbReference type="ARBA" id="ARBA00022987"/>
    </source>
</evidence>
<accession>A0A0F6SHC3</accession>
<dbReference type="GO" id="GO:0031411">
    <property type="term" value="C:gas vesicle"/>
    <property type="evidence" value="ECO:0007669"/>
    <property type="project" value="UniProtKB-SubCell"/>
</dbReference>
<dbReference type="OrthoDB" id="144737at2"/>
<keyword evidence="7" id="KW-1185">Reference proteome</keyword>
<evidence type="ECO:0000256" key="3">
    <source>
        <dbReference type="ARBA" id="ARBA00035643"/>
    </source>
</evidence>
<dbReference type="PANTHER" id="PTHR36852">
    <property type="entry name" value="PROTEIN GVPL 2"/>
    <property type="match status" value="1"/>
</dbReference>
<dbReference type="Pfam" id="PF06386">
    <property type="entry name" value="GvpL_GvpF"/>
    <property type="match status" value="1"/>
</dbReference>
<feature type="compositionally biased region" description="Low complexity" evidence="5">
    <location>
        <begin position="38"/>
        <end position="51"/>
    </location>
</feature>
<feature type="coiled-coil region" evidence="4">
    <location>
        <begin position="199"/>
        <end position="226"/>
    </location>
</feature>
<proteinExistence type="inferred from homology"/>
<evidence type="ECO:0000256" key="5">
    <source>
        <dbReference type="SAM" id="MobiDB-lite"/>
    </source>
</evidence>
<comment type="similarity">
    <text evidence="3">Belongs to the gas vesicle GvpF/GvpL family.</text>
</comment>
<reference evidence="6 7" key="1">
    <citation type="submission" date="2015-03" db="EMBL/GenBank/DDBJ databases">
        <title>Genome assembly of Sandaracinus amylolyticus DSM 53668.</title>
        <authorList>
            <person name="Sharma G."/>
            <person name="Subramanian S."/>
        </authorList>
    </citation>
    <scope>NUCLEOTIDE SEQUENCE [LARGE SCALE GENOMIC DNA]</scope>
    <source>
        <strain evidence="6 7">DSM 53668</strain>
    </source>
</reference>
<dbReference type="STRING" id="927083.DB32_007343"/>
<organism evidence="6 7">
    <name type="scientific">Sandaracinus amylolyticus</name>
    <dbReference type="NCBI Taxonomy" id="927083"/>
    <lineage>
        <taxon>Bacteria</taxon>
        <taxon>Pseudomonadati</taxon>
        <taxon>Myxococcota</taxon>
        <taxon>Polyangia</taxon>
        <taxon>Polyangiales</taxon>
        <taxon>Sandaracinaceae</taxon>
        <taxon>Sandaracinus</taxon>
    </lineage>
</organism>
<dbReference type="Proteomes" id="UP000034883">
    <property type="component" value="Chromosome"/>
</dbReference>
<dbReference type="GO" id="GO:0031412">
    <property type="term" value="P:gas vesicle organization"/>
    <property type="evidence" value="ECO:0007669"/>
    <property type="project" value="InterPro"/>
</dbReference>
<keyword evidence="1" id="KW-0304">Gas vesicle</keyword>
<evidence type="ECO:0000313" key="6">
    <source>
        <dbReference type="EMBL" id="AKF10194.1"/>
    </source>
</evidence>
<dbReference type="RefSeq" id="WP_083458217.1">
    <property type="nucleotide sequence ID" value="NZ_CP011125.1"/>
</dbReference>
<dbReference type="PANTHER" id="PTHR36852:SF1">
    <property type="entry name" value="PROTEIN GVPL 2"/>
    <property type="match status" value="1"/>
</dbReference>
<keyword evidence="4" id="KW-0175">Coiled coil</keyword>
<dbReference type="KEGG" id="samy:DB32_007343"/>
<dbReference type="AlphaFoldDB" id="A0A0F6SHC3"/>
<feature type="region of interest" description="Disordered" evidence="5">
    <location>
        <begin position="1"/>
        <end position="57"/>
    </location>
</feature>
<name>A0A0F6SHC3_9BACT</name>
<evidence type="ECO:0000256" key="4">
    <source>
        <dbReference type="SAM" id="Coils"/>
    </source>
</evidence>
<evidence type="ECO:0000256" key="2">
    <source>
        <dbReference type="ARBA" id="ARBA00035108"/>
    </source>
</evidence>
<dbReference type="EMBL" id="CP011125">
    <property type="protein sequence ID" value="AKF10194.1"/>
    <property type="molecule type" value="Genomic_DNA"/>
</dbReference>